<dbReference type="Proteomes" id="UP001247754">
    <property type="component" value="Unassembled WGS sequence"/>
</dbReference>
<name>A0ABU1F2A6_9RHOB</name>
<keyword evidence="2" id="KW-0238">DNA-binding</keyword>
<accession>A0ABU1F2A6</accession>
<dbReference type="Gene3D" id="1.10.1220.10">
    <property type="entry name" value="Met repressor-like"/>
    <property type="match status" value="1"/>
</dbReference>
<evidence type="ECO:0000259" key="1">
    <source>
        <dbReference type="Pfam" id="PF03869"/>
    </source>
</evidence>
<gene>
    <name evidence="2" type="ORF">RGD00_00080</name>
</gene>
<dbReference type="RefSeq" id="WP_310455015.1">
    <property type="nucleotide sequence ID" value="NZ_JAVKPH010000001.1"/>
</dbReference>
<dbReference type="EMBL" id="JAVKPH010000001">
    <property type="protein sequence ID" value="MDR5650988.1"/>
    <property type="molecule type" value="Genomic_DNA"/>
</dbReference>
<dbReference type="InterPro" id="IPR005569">
    <property type="entry name" value="Arc_DNA-bd_dom"/>
</dbReference>
<organism evidence="2 3">
    <name type="scientific">Ruixingdingia sedimenti</name>
    <dbReference type="NCBI Taxonomy" id="3073604"/>
    <lineage>
        <taxon>Bacteria</taxon>
        <taxon>Pseudomonadati</taxon>
        <taxon>Pseudomonadota</taxon>
        <taxon>Alphaproteobacteria</taxon>
        <taxon>Rhodobacterales</taxon>
        <taxon>Paracoccaceae</taxon>
        <taxon>Ruixingdingia</taxon>
    </lineage>
</organism>
<evidence type="ECO:0000313" key="2">
    <source>
        <dbReference type="EMBL" id="MDR5650988.1"/>
    </source>
</evidence>
<reference evidence="2 3" key="1">
    <citation type="submission" date="2023-09" db="EMBL/GenBank/DDBJ databases">
        <title>Xinfangfangia sedmenti sp. nov., isolated the sedment.</title>
        <authorList>
            <person name="Xu L."/>
        </authorList>
    </citation>
    <scope>NUCLEOTIDE SEQUENCE [LARGE SCALE GENOMIC DNA]</scope>
    <source>
        <strain evidence="2 3">LG-4</strain>
    </source>
</reference>
<dbReference type="GO" id="GO:0003677">
    <property type="term" value="F:DNA binding"/>
    <property type="evidence" value="ECO:0007669"/>
    <property type="project" value="UniProtKB-KW"/>
</dbReference>
<keyword evidence="3" id="KW-1185">Reference proteome</keyword>
<sequence length="52" mass="5919">MRQIPPFGLRMPDDLKDQIKQAAAQEGRSMNAQIVQHLRAIYQPTERQEAAA</sequence>
<evidence type="ECO:0000313" key="3">
    <source>
        <dbReference type="Proteomes" id="UP001247754"/>
    </source>
</evidence>
<dbReference type="InterPro" id="IPR010985">
    <property type="entry name" value="Ribbon_hlx_hlx"/>
</dbReference>
<feature type="domain" description="Arc-like DNA binding" evidence="1">
    <location>
        <begin position="1"/>
        <end position="39"/>
    </location>
</feature>
<proteinExistence type="predicted"/>
<protein>
    <submittedName>
        <fullName evidence="2">Arc family DNA-binding protein</fullName>
    </submittedName>
</protein>
<dbReference type="SUPFAM" id="SSF47598">
    <property type="entry name" value="Ribbon-helix-helix"/>
    <property type="match status" value="1"/>
</dbReference>
<dbReference type="InterPro" id="IPR013321">
    <property type="entry name" value="Arc_rbn_hlx_hlx"/>
</dbReference>
<dbReference type="Pfam" id="PF03869">
    <property type="entry name" value="Arc"/>
    <property type="match status" value="1"/>
</dbReference>
<comment type="caution">
    <text evidence="2">The sequence shown here is derived from an EMBL/GenBank/DDBJ whole genome shotgun (WGS) entry which is preliminary data.</text>
</comment>